<name>A0A2N0VF30_9BACT</name>
<dbReference type="InterPro" id="IPR022712">
    <property type="entry name" value="Beta_Casp"/>
</dbReference>
<organism evidence="4 5">
    <name type="scientific">Rhodohalobacter barkolensis</name>
    <dbReference type="NCBI Taxonomy" id="2053187"/>
    <lineage>
        <taxon>Bacteria</taxon>
        <taxon>Pseudomonadati</taxon>
        <taxon>Balneolota</taxon>
        <taxon>Balneolia</taxon>
        <taxon>Balneolales</taxon>
        <taxon>Balneolaceae</taxon>
        <taxon>Rhodohalobacter</taxon>
    </lineage>
</organism>
<dbReference type="Gene3D" id="3.60.15.10">
    <property type="entry name" value="Ribonuclease Z/Hydroxyacylglutathione hydrolase-like"/>
    <property type="match status" value="1"/>
</dbReference>
<accession>A0A2N0VF30</accession>
<dbReference type="Pfam" id="PF00753">
    <property type="entry name" value="Lactamase_B"/>
    <property type="match status" value="1"/>
</dbReference>
<feature type="domain" description="Beta-Casp" evidence="3">
    <location>
        <begin position="251"/>
        <end position="371"/>
    </location>
</feature>
<evidence type="ECO:0000313" key="5">
    <source>
        <dbReference type="Proteomes" id="UP000233398"/>
    </source>
</evidence>
<evidence type="ECO:0000256" key="1">
    <source>
        <dbReference type="ARBA" id="ARBA00022801"/>
    </source>
</evidence>
<dbReference type="EMBL" id="PISP01000006">
    <property type="protein sequence ID" value="PKD42748.1"/>
    <property type="molecule type" value="Genomic_DNA"/>
</dbReference>
<dbReference type="InterPro" id="IPR036866">
    <property type="entry name" value="RibonucZ/Hydroxyglut_hydro"/>
</dbReference>
<dbReference type="InterPro" id="IPR011108">
    <property type="entry name" value="RMMBL"/>
</dbReference>
<evidence type="ECO:0000259" key="3">
    <source>
        <dbReference type="SMART" id="SM01027"/>
    </source>
</evidence>
<sequence length="458" mass="52107">MDESIQIHFLGASGTVTGSKYLIELPQKKILVDCGLFQGVKKLRGLNWQQLPVNAEEIDIVLITHGHLDHTGYLPRLVNMGFSGEIWGTAPTLDIAEIILRDSAKIQEEDAERSNKEGFTKHHPALPLYNTLDVEKTLPLFREKPEGEWLIIDNEIKVRFQYNGHILGACYIELELKNKRMVFSGDVGRIKDPLLNDPKKPEQADILFLESTYGDRLHPKEDVLDKLERVIHDTVQKNGTLIIPSFAVERAQLLMYLILQLHQQKKLPASLPVILDSPMGANALSIFNKYHKWHKLSEEECQKMIDRVHIVKSYAETWEIIDNPKPKIVIAGSGMVTGGRVLSYLKIYLSREETTVLLAGFQAEGTRGRQLLEGADEIKFFGKYYPVKASIDILDGLSAHADREELIDWTSNLSKSPDHLFLVHGEPQALDSFRVKLKDTKGWMAEIPELYEIRKIKY</sequence>
<proteinExistence type="predicted"/>
<dbReference type="InterPro" id="IPR050698">
    <property type="entry name" value="MBL"/>
</dbReference>
<evidence type="ECO:0000259" key="2">
    <source>
        <dbReference type="SMART" id="SM00849"/>
    </source>
</evidence>
<dbReference type="Pfam" id="PF07521">
    <property type="entry name" value="RMMBL"/>
    <property type="match status" value="1"/>
</dbReference>
<keyword evidence="1 4" id="KW-0378">Hydrolase</keyword>
<dbReference type="PANTHER" id="PTHR11203:SF37">
    <property type="entry name" value="INTEGRATOR COMPLEX SUBUNIT 11"/>
    <property type="match status" value="1"/>
</dbReference>
<feature type="domain" description="Metallo-beta-lactamase" evidence="2">
    <location>
        <begin position="17"/>
        <end position="246"/>
    </location>
</feature>
<dbReference type="Proteomes" id="UP000233398">
    <property type="component" value="Unassembled WGS sequence"/>
</dbReference>
<dbReference type="AlphaFoldDB" id="A0A2N0VF30"/>
<gene>
    <name evidence="4" type="ORF">CWD77_13765</name>
</gene>
<protein>
    <submittedName>
        <fullName evidence="4">MBL fold metallo-hydrolase</fullName>
    </submittedName>
</protein>
<comment type="caution">
    <text evidence="4">The sequence shown here is derived from an EMBL/GenBank/DDBJ whole genome shotgun (WGS) entry which is preliminary data.</text>
</comment>
<dbReference type="OrthoDB" id="9803916at2"/>
<dbReference type="CDD" id="cd16295">
    <property type="entry name" value="TTHA0252-CPSF-like_MBL-fold"/>
    <property type="match status" value="1"/>
</dbReference>
<dbReference type="SUPFAM" id="SSF56281">
    <property type="entry name" value="Metallo-hydrolase/oxidoreductase"/>
    <property type="match status" value="1"/>
</dbReference>
<dbReference type="Gene3D" id="3.40.50.10890">
    <property type="match status" value="1"/>
</dbReference>
<dbReference type="GO" id="GO:0016787">
    <property type="term" value="F:hydrolase activity"/>
    <property type="evidence" value="ECO:0007669"/>
    <property type="project" value="UniProtKB-KW"/>
</dbReference>
<dbReference type="PANTHER" id="PTHR11203">
    <property type="entry name" value="CLEAVAGE AND POLYADENYLATION SPECIFICITY FACTOR FAMILY MEMBER"/>
    <property type="match status" value="1"/>
</dbReference>
<dbReference type="SMART" id="SM01027">
    <property type="entry name" value="Beta-Casp"/>
    <property type="match status" value="1"/>
</dbReference>
<dbReference type="Pfam" id="PF10996">
    <property type="entry name" value="Beta-Casp"/>
    <property type="match status" value="1"/>
</dbReference>
<dbReference type="GO" id="GO:0004521">
    <property type="term" value="F:RNA endonuclease activity"/>
    <property type="evidence" value="ECO:0007669"/>
    <property type="project" value="TreeGrafter"/>
</dbReference>
<dbReference type="InterPro" id="IPR001279">
    <property type="entry name" value="Metallo-B-lactamas"/>
</dbReference>
<reference evidence="4 5" key="1">
    <citation type="submission" date="2017-11" db="EMBL/GenBank/DDBJ databases">
        <title>Rhodohalobacter 15182 sp. nov., isolated from a salt lake.</title>
        <authorList>
            <person name="Han S."/>
        </authorList>
    </citation>
    <scope>NUCLEOTIDE SEQUENCE [LARGE SCALE GENOMIC DNA]</scope>
    <source>
        <strain evidence="4 5">15182</strain>
    </source>
</reference>
<dbReference type="SMART" id="SM00849">
    <property type="entry name" value="Lactamase_B"/>
    <property type="match status" value="1"/>
</dbReference>
<keyword evidence="5" id="KW-1185">Reference proteome</keyword>
<evidence type="ECO:0000313" key="4">
    <source>
        <dbReference type="EMBL" id="PKD42748.1"/>
    </source>
</evidence>